<organism evidence="7 8">
    <name type="scientific">Curvibacter cyanobacteriorum</name>
    <dbReference type="NCBI Taxonomy" id="3026422"/>
    <lineage>
        <taxon>Bacteria</taxon>
        <taxon>Pseudomonadati</taxon>
        <taxon>Pseudomonadota</taxon>
        <taxon>Betaproteobacteria</taxon>
        <taxon>Burkholderiales</taxon>
        <taxon>Comamonadaceae</taxon>
        <taxon>Curvibacter</taxon>
    </lineage>
</organism>
<dbReference type="InterPro" id="IPR036513">
    <property type="entry name" value="STAS_dom_sf"/>
</dbReference>
<feature type="transmembrane region" description="Helical" evidence="5">
    <location>
        <begin position="129"/>
        <end position="152"/>
    </location>
</feature>
<dbReference type="Pfam" id="PF00916">
    <property type="entry name" value="Sulfate_transp"/>
    <property type="match status" value="1"/>
</dbReference>
<keyword evidence="4 5" id="KW-0472">Membrane</keyword>
<feature type="transmembrane region" description="Helical" evidence="5">
    <location>
        <begin position="172"/>
        <end position="189"/>
    </location>
</feature>
<feature type="transmembrane region" description="Helical" evidence="5">
    <location>
        <begin position="45"/>
        <end position="61"/>
    </location>
</feature>
<name>A0ABT5MW54_9BURK</name>
<feature type="transmembrane region" description="Helical" evidence="5">
    <location>
        <begin position="68"/>
        <end position="89"/>
    </location>
</feature>
<feature type="transmembrane region" description="Helical" evidence="5">
    <location>
        <begin position="322"/>
        <end position="340"/>
    </location>
</feature>
<evidence type="ECO:0000256" key="5">
    <source>
        <dbReference type="SAM" id="Phobius"/>
    </source>
</evidence>
<evidence type="ECO:0000256" key="4">
    <source>
        <dbReference type="ARBA" id="ARBA00023136"/>
    </source>
</evidence>
<protein>
    <submittedName>
        <fullName evidence="7">SulP family inorganic anion transporter</fullName>
    </submittedName>
</protein>
<feature type="transmembrane region" description="Helical" evidence="5">
    <location>
        <begin position="376"/>
        <end position="406"/>
    </location>
</feature>
<comment type="caution">
    <text evidence="7">The sequence shown here is derived from an EMBL/GenBank/DDBJ whole genome shotgun (WGS) entry which is preliminary data.</text>
</comment>
<dbReference type="PANTHER" id="PTHR11814">
    <property type="entry name" value="SULFATE TRANSPORTER"/>
    <property type="match status" value="1"/>
</dbReference>
<dbReference type="RefSeq" id="WP_273949984.1">
    <property type="nucleotide sequence ID" value="NZ_JAQSIP010000003.1"/>
</dbReference>
<evidence type="ECO:0000313" key="7">
    <source>
        <dbReference type="EMBL" id="MDD0838274.1"/>
    </source>
</evidence>
<dbReference type="PROSITE" id="PS50801">
    <property type="entry name" value="STAS"/>
    <property type="match status" value="1"/>
</dbReference>
<evidence type="ECO:0000313" key="8">
    <source>
        <dbReference type="Proteomes" id="UP001528673"/>
    </source>
</evidence>
<keyword evidence="3 5" id="KW-1133">Transmembrane helix</keyword>
<feature type="domain" description="STAS" evidence="6">
    <location>
        <begin position="430"/>
        <end position="549"/>
    </location>
</feature>
<comment type="subcellular location">
    <subcellularLocation>
        <location evidence="1">Membrane</location>
        <topology evidence="1">Multi-pass membrane protein</topology>
    </subcellularLocation>
</comment>
<keyword evidence="8" id="KW-1185">Reference proteome</keyword>
<dbReference type="Gene3D" id="3.30.750.24">
    <property type="entry name" value="STAS domain"/>
    <property type="match status" value="1"/>
</dbReference>
<evidence type="ECO:0000256" key="2">
    <source>
        <dbReference type="ARBA" id="ARBA00022692"/>
    </source>
</evidence>
<dbReference type="InterPro" id="IPR002645">
    <property type="entry name" value="STAS_dom"/>
</dbReference>
<proteinExistence type="predicted"/>
<dbReference type="SUPFAM" id="SSF52091">
    <property type="entry name" value="SpoIIaa-like"/>
    <property type="match status" value="1"/>
</dbReference>
<dbReference type="InterPro" id="IPR001902">
    <property type="entry name" value="SLC26A/SulP_fam"/>
</dbReference>
<sequence length="572" mass="60750">MSTDSVKHLSWPAVSWMDMVAGVSLAGLLASSSIAYARLGELPPQAGLMASVLGLLGYGLLGRSRFAVVAPTSSSATVMAAATASLAGGNVLLQMGLSAVLVIMTGLIFMLAALLHLGRISDFIARPVLRGFTLGLAWVICIKQLPSLVGFTPHASGALPMAWELLTHVPQWQPWSVMVGGLACALLYMGTVFRKLPMAFAVIVLGVLANRLFGWHALGVAEVGAIELTWQRPHWPSLNQTQWRQMAEMSIAVMLMVYGESCTSIRTYSLLKKDPIDSNRDLWALGVSNLASGLFNALPVGAGFSQTSASVVYGAQGKATGWVALLALVVLIVTCLPFLASTPEPVLAAIVIFSMWKSLGWGPLKVYFELRRSRLTAIAAALGAVLFGVLDGLLLGIGISFIMALLQLGKGAVQELGRLGKDTVFVDRHTFPEAEPVPGILVLRPDEGLTFANADKLCQDIRARVLDVSLRPRVLVLSLERSPDLDGGAVESLQELAQSLQEHQVRLIFVRLSASVIQVLEVLHLFGVADEHLSELSVHQGVQQALQSTAAPAAVSSASPAATQRSVPVVPG</sequence>
<reference evidence="7 8" key="1">
    <citation type="submission" date="2023-02" db="EMBL/GenBank/DDBJ databases">
        <title>Bacterial whole genomic sequence of Curvibacter sp. HBC61.</title>
        <authorList>
            <person name="Le V."/>
            <person name="Ko S.-R."/>
            <person name="Ahn C.-Y."/>
            <person name="Oh H.-M."/>
        </authorList>
    </citation>
    <scope>NUCLEOTIDE SEQUENCE [LARGE SCALE GENOMIC DNA]</scope>
    <source>
        <strain evidence="7 8">HBC61</strain>
    </source>
</reference>
<evidence type="ECO:0000256" key="1">
    <source>
        <dbReference type="ARBA" id="ARBA00004141"/>
    </source>
</evidence>
<accession>A0ABT5MW54</accession>
<feature type="transmembrane region" description="Helical" evidence="5">
    <location>
        <begin position="95"/>
        <end position="117"/>
    </location>
</feature>
<feature type="transmembrane region" description="Helical" evidence="5">
    <location>
        <begin position="346"/>
        <end position="364"/>
    </location>
</feature>
<dbReference type="Proteomes" id="UP001528673">
    <property type="component" value="Unassembled WGS sequence"/>
</dbReference>
<evidence type="ECO:0000256" key="3">
    <source>
        <dbReference type="ARBA" id="ARBA00022989"/>
    </source>
</evidence>
<dbReference type="Pfam" id="PF01740">
    <property type="entry name" value="STAS"/>
    <property type="match status" value="1"/>
</dbReference>
<dbReference type="CDD" id="cd07042">
    <property type="entry name" value="STAS_SulP_like_sulfate_transporter"/>
    <property type="match status" value="1"/>
</dbReference>
<dbReference type="EMBL" id="JAQSIP010000003">
    <property type="protein sequence ID" value="MDD0838274.1"/>
    <property type="molecule type" value="Genomic_DNA"/>
</dbReference>
<gene>
    <name evidence="7" type="ORF">PSQ40_06800</name>
</gene>
<evidence type="ECO:0000259" key="6">
    <source>
        <dbReference type="PROSITE" id="PS50801"/>
    </source>
</evidence>
<keyword evidence="2 5" id="KW-0812">Transmembrane</keyword>
<dbReference type="InterPro" id="IPR011547">
    <property type="entry name" value="SLC26A/SulP_dom"/>
</dbReference>